<dbReference type="InterPro" id="IPR016064">
    <property type="entry name" value="NAD/diacylglycerol_kinase_sf"/>
</dbReference>
<dbReference type="PANTHER" id="PTHR11255:SF80">
    <property type="entry name" value="EYE-SPECIFIC DIACYLGLYCEROL KINASE"/>
    <property type="match status" value="1"/>
</dbReference>
<evidence type="ECO:0000256" key="1">
    <source>
        <dbReference type="SAM" id="Phobius"/>
    </source>
</evidence>
<dbReference type="InterPro" id="IPR037607">
    <property type="entry name" value="DGK"/>
</dbReference>
<evidence type="ECO:0000313" key="5">
    <source>
        <dbReference type="Proteomes" id="UP001642464"/>
    </source>
</evidence>
<accession>A0ABP0L5B9</accession>
<dbReference type="EMBL" id="CAXAMM010014669">
    <property type="protein sequence ID" value="CAK9034364.1"/>
    <property type="molecule type" value="Genomic_DNA"/>
</dbReference>
<feature type="chain" id="PRO_5045194487" evidence="2">
    <location>
        <begin position="18"/>
        <end position="393"/>
    </location>
</feature>
<sequence>MRASIAALVTLFSLTFAAHDGGVSFLGDVEFQRVQEGEINDTSQCREDWDCPIERPMCDRGRLHCKDLWDFNASQGSCMCEGCSIEEMVKDPERNNVSDCVYECKTRPECKGFQASYTDEQTSVPKTFRCKLLRITDPNSHSFLTGDGQGDQFCFHKVANESQCTRHITCLSTQPDHFCCPDRHGVMLWCCHYSNLKLGGLLIAFLLVLLAVSVYCHCRGYGRSEAASPANEYPDGFNVRFPQGASFVLGDEVHAPEPVTRRFIIAFVNSGSGDQRGANEFEETLRQCLGHGEASGAFGDVFEMRNSERLEAGLDLVAQKLREGQDVAILACGGDGTVTWVLSKLNALQHERGLKTMPAVGIIPLGTGNDLARSLGWGPALTDNCQLQSGLTR</sequence>
<evidence type="ECO:0000313" key="4">
    <source>
        <dbReference type="EMBL" id="CAK9034364.1"/>
    </source>
</evidence>
<evidence type="ECO:0000259" key="3">
    <source>
        <dbReference type="PROSITE" id="PS50146"/>
    </source>
</evidence>
<name>A0ABP0L5B9_9DINO</name>
<keyword evidence="4" id="KW-0418">Kinase</keyword>
<dbReference type="SMART" id="SM00046">
    <property type="entry name" value="DAGKc"/>
    <property type="match status" value="1"/>
</dbReference>
<feature type="signal peptide" evidence="2">
    <location>
        <begin position="1"/>
        <end position="17"/>
    </location>
</feature>
<keyword evidence="5" id="KW-1185">Reference proteome</keyword>
<organism evidence="4 5">
    <name type="scientific">Durusdinium trenchii</name>
    <dbReference type="NCBI Taxonomy" id="1381693"/>
    <lineage>
        <taxon>Eukaryota</taxon>
        <taxon>Sar</taxon>
        <taxon>Alveolata</taxon>
        <taxon>Dinophyceae</taxon>
        <taxon>Suessiales</taxon>
        <taxon>Symbiodiniaceae</taxon>
        <taxon>Durusdinium</taxon>
    </lineage>
</organism>
<dbReference type="Gene3D" id="3.40.50.10330">
    <property type="entry name" value="Probable inorganic polyphosphate/atp-NAD kinase, domain 1"/>
    <property type="match status" value="1"/>
</dbReference>
<keyword evidence="1" id="KW-1133">Transmembrane helix</keyword>
<keyword evidence="1" id="KW-0472">Membrane</keyword>
<gene>
    <name evidence="4" type="ORF">SCF082_LOCUS20824</name>
</gene>
<dbReference type="Proteomes" id="UP001642464">
    <property type="component" value="Unassembled WGS sequence"/>
</dbReference>
<evidence type="ECO:0000256" key="2">
    <source>
        <dbReference type="SAM" id="SignalP"/>
    </source>
</evidence>
<keyword evidence="4" id="KW-0808">Transferase</keyword>
<dbReference type="PROSITE" id="PS50146">
    <property type="entry name" value="DAGK"/>
    <property type="match status" value="1"/>
</dbReference>
<keyword evidence="2" id="KW-0732">Signal</keyword>
<proteinExistence type="predicted"/>
<dbReference type="Pfam" id="PF00781">
    <property type="entry name" value="DAGK_cat"/>
    <property type="match status" value="1"/>
</dbReference>
<dbReference type="SUPFAM" id="SSF111331">
    <property type="entry name" value="NAD kinase/diacylglycerol kinase-like"/>
    <property type="match status" value="1"/>
</dbReference>
<dbReference type="GO" id="GO:0016301">
    <property type="term" value="F:kinase activity"/>
    <property type="evidence" value="ECO:0007669"/>
    <property type="project" value="UniProtKB-KW"/>
</dbReference>
<feature type="domain" description="DAGKc" evidence="3">
    <location>
        <begin position="259"/>
        <end position="393"/>
    </location>
</feature>
<feature type="transmembrane region" description="Helical" evidence="1">
    <location>
        <begin position="198"/>
        <end position="216"/>
    </location>
</feature>
<protein>
    <submittedName>
        <fullName evidence="4">Eye-specific diacylglycerol kinase (DAG kinase 2) (DGK 2) (Diglyceride kinase 2) (Retinal degeneration A protein)</fullName>
    </submittedName>
</protein>
<dbReference type="InterPro" id="IPR001206">
    <property type="entry name" value="Diacylglycerol_kinase_cat_dom"/>
</dbReference>
<dbReference type="PANTHER" id="PTHR11255">
    <property type="entry name" value="DIACYLGLYCEROL KINASE"/>
    <property type="match status" value="1"/>
</dbReference>
<reference evidence="4 5" key="1">
    <citation type="submission" date="2024-02" db="EMBL/GenBank/DDBJ databases">
        <authorList>
            <person name="Chen Y."/>
            <person name="Shah S."/>
            <person name="Dougan E. K."/>
            <person name="Thang M."/>
            <person name="Chan C."/>
        </authorList>
    </citation>
    <scope>NUCLEOTIDE SEQUENCE [LARGE SCALE GENOMIC DNA]</scope>
</reference>
<dbReference type="InterPro" id="IPR017438">
    <property type="entry name" value="ATP-NAD_kinase_N"/>
</dbReference>
<comment type="caution">
    <text evidence="4">The sequence shown here is derived from an EMBL/GenBank/DDBJ whole genome shotgun (WGS) entry which is preliminary data.</text>
</comment>
<keyword evidence="1" id="KW-0812">Transmembrane</keyword>